<dbReference type="RefSeq" id="WP_078807156.1">
    <property type="nucleotide sequence ID" value="NZ_FUXI01000012.1"/>
</dbReference>
<dbReference type="AlphaFoldDB" id="A0A1T4MWQ7"/>
<accession>A0A1T4MWQ7</accession>
<dbReference type="Proteomes" id="UP000190328">
    <property type="component" value="Unassembled WGS sequence"/>
</dbReference>
<name>A0A1T4MWQ7_9ENTE</name>
<organism evidence="2 3">
    <name type="scientific">Pilibacter termitis</name>
    <dbReference type="NCBI Taxonomy" id="263852"/>
    <lineage>
        <taxon>Bacteria</taxon>
        <taxon>Bacillati</taxon>
        <taxon>Bacillota</taxon>
        <taxon>Bacilli</taxon>
        <taxon>Lactobacillales</taxon>
        <taxon>Enterococcaceae</taxon>
        <taxon>Pilibacter</taxon>
    </lineage>
</organism>
<dbReference type="EMBL" id="FUXI01000012">
    <property type="protein sequence ID" value="SJZ71078.1"/>
    <property type="molecule type" value="Genomic_DNA"/>
</dbReference>
<feature type="domain" description="Mga helix-turn-helix" evidence="1">
    <location>
        <begin position="83"/>
        <end position="162"/>
    </location>
</feature>
<gene>
    <name evidence="2" type="ORF">SAMN02745116_01220</name>
</gene>
<evidence type="ECO:0000259" key="1">
    <source>
        <dbReference type="Pfam" id="PF05043"/>
    </source>
</evidence>
<dbReference type="OrthoDB" id="2143991at2"/>
<proteinExistence type="predicted"/>
<reference evidence="2 3" key="1">
    <citation type="submission" date="2017-02" db="EMBL/GenBank/DDBJ databases">
        <authorList>
            <person name="Peterson S.W."/>
        </authorList>
    </citation>
    <scope>NUCLEOTIDE SEQUENCE [LARGE SCALE GENOMIC DNA]</scope>
    <source>
        <strain evidence="2 3">ATCC BAA-1030</strain>
    </source>
</reference>
<dbReference type="InterPro" id="IPR007737">
    <property type="entry name" value="Mga_HTH"/>
</dbReference>
<protein>
    <submittedName>
        <fullName evidence="2">Mga helix-turn-helix domain-containing protein</fullName>
    </submittedName>
</protein>
<evidence type="ECO:0000313" key="2">
    <source>
        <dbReference type="EMBL" id="SJZ71078.1"/>
    </source>
</evidence>
<keyword evidence="3" id="KW-1185">Reference proteome</keyword>
<sequence>MYFESIFLTEKDLWKLELSKELERTGAKETYIRSFADKINNNYILVKRTLEKLAVDFRELFGKEILKVEKNRFFFKSDGNLVSTYREYLIQESLPFQFVNEILSFKPLSVHEFCEKHGMSRSTFSNRISNLQDFCKLYNLKLNFTPIGVKGSELTIRLFLIFLHVIAFSRKKNYPYCDEAETLSFRTEISNVLGSETYMISSSYQNTFFYVIRRREEQGHYFTPSEKLLSFLGLEEGFLPIRFFENKQVAKNESAFVALLSHFSKVQRRLVDLITAGEDEDATHETDFQSIPRIQLIADSFYRYLSNIAFCEYGKVLPKELLKRQISYQFHMFHILDNHEVINSQSFIKTAALGQEKEIEGLTKASKSYFIRHKKDLKEIFPHLREQYFLERMQNLLIKVFLCMRDVNVFKVGVGLQTTDPYYYVLIKEIAKIDGVQVEFLSRQQNYDMIISSFPKEIDNKQCSYVYEWKDFFGVKEVKKLGRLIYEIQNMN</sequence>
<dbReference type="STRING" id="263852.SAMN02745116_01220"/>
<dbReference type="Pfam" id="PF05043">
    <property type="entry name" value="Mga"/>
    <property type="match status" value="1"/>
</dbReference>
<evidence type="ECO:0000313" key="3">
    <source>
        <dbReference type="Proteomes" id="UP000190328"/>
    </source>
</evidence>